<name>A0A7D9H5A7_9GAMM</name>
<protein>
    <submittedName>
        <fullName evidence="1">Uncharacterized protein</fullName>
    </submittedName>
</protein>
<proteinExistence type="predicted"/>
<sequence>MVDKPLSLWTDGVAMARPNVPEVPVYEAPETIAYKGLRPGLPDLIAHSMPKAT</sequence>
<reference evidence="1" key="1">
    <citation type="submission" date="2019-07" db="EMBL/GenBank/DDBJ databases">
        <authorList>
            <person name="Weber M."/>
            <person name="Kostadinov I."/>
            <person name="Kostadinov D I."/>
        </authorList>
    </citation>
    <scope>NUCLEOTIDE SEQUENCE</scope>
    <source>
        <strain evidence="1">Gfbio:sag-sample-m06:053724c1-46a9-4a36-b237-ea2bf867836b</strain>
    </source>
</reference>
<accession>A0A7D9H5A7</accession>
<dbReference type="EMBL" id="LR633967">
    <property type="protein sequence ID" value="VUX55332.1"/>
    <property type="molecule type" value="Genomic_DNA"/>
</dbReference>
<evidence type="ECO:0000313" key="1">
    <source>
        <dbReference type="EMBL" id="VUX55332.1"/>
    </source>
</evidence>
<gene>
    <name evidence="1" type="ORF">JTBM06_V1_10051</name>
</gene>
<dbReference type="AlphaFoldDB" id="A0A7D9H5A7"/>
<organism evidence="1">
    <name type="scientific">uncultured Woeseiaceae bacterium</name>
    <dbReference type="NCBI Taxonomy" id="1983305"/>
    <lineage>
        <taxon>Bacteria</taxon>
        <taxon>Pseudomonadati</taxon>
        <taxon>Pseudomonadota</taxon>
        <taxon>Gammaproteobacteria</taxon>
        <taxon>Woeseiales</taxon>
        <taxon>Woeseiaceae</taxon>
        <taxon>environmental samples</taxon>
    </lineage>
</organism>